<name>A0ABT3ZLG7_9BURK</name>
<protein>
    <submittedName>
        <fullName evidence="2">Acyl-CoA/acyl-ACP dehydrogenase</fullName>
    </submittedName>
</protein>
<gene>
    <name evidence="2" type="ORF">OVY01_09070</name>
</gene>
<dbReference type="InterPro" id="IPR046373">
    <property type="entry name" value="Acyl-CoA_Oxase/DH_mid-dom_sf"/>
</dbReference>
<reference evidence="2" key="1">
    <citation type="submission" date="2022-11" db="EMBL/GenBank/DDBJ databases">
        <title>Robbsia betulipollinis sp. nov., isolated from pollen of birch (Betula pendula).</title>
        <authorList>
            <person name="Shi H."/>
            <person name="Ambika Manirajan B."/>
            <person name="Ratering S."/>
            <person name="Geissler-Plaum R."/>
            <person name="Schnell S."/>
        </authorList>
    </citation>
    <scope>NUCLEOTIDE SEQUENCE</scope>
    <source>
        <strain evidence="2">Bb-Pol-6</strain>
    </source>
</reference>
<feature type="region of interest" description="Disordered" evidence="1">
    <location>
        <begin position="1"/>
        <end position="20"/>
    </location>
</feature>
<dbReference type="InterPro" id="IPR009100">
    <property type="entry name" value="AcylCoA_DH/oxidase_NM_dom_sf"/>
</dbReference>
<dbReference type="Proteomes" id="UP001082899">
    <property type="component" value="Unassembled WGS sequence"/>
</dbReference>
<dbReference type="RefSeq" id="WP_267847127.1">
    <property type="nucleotide sequence ID" value="NZ_JAPMXC010000001.1"/>
</dbReference>
<dbReference type="SUPFAM" id="SSF56645">
    <property type="entry name" value="Acyl-CoA dehydrogenase NM domain-like"/>
    <property type="match status" value="1"/>
</dbReference>
<proteinExistence type="predicted"/>
<keyword evidence="3" id="KW-1185">Reference proteome</keyword>
<dbReference type="Gene3D" id="2.40.110.10">
    <property type="entry name" value="Butyryl-CoA Dehydrogenase, subunit A, domain 2"/>
    <property type="match status" value="1"/>
</dbReference>
<evidence type="ECO:0000313" key="2">
    <source>
        <dbReference type="EMBL" id="MCY0387383.1"/>
    </source>
</evidence>
<evidence type="ECO:0000256" key="1">
    <source>
        <dbReference type="SAM" id="MobiDB-lite"/>
    </source>
</evidence>
<comment type="caution">
    <text evidence="2">The sequence shown here is derived from an EMBL/GenBank/DDBJ whole genome shotgun (WGS) entry which is preliminary data.</text>
</comment>
<organism evidence="2 3">
    <name type="scientific">Robbsia betulipollinis</name>
    <dbReference type="NCBI Taxonomy" id="2981849"/>
    <lineage>
        <taxon>Bacteria</taxon>
        <taxon>Pseudomonadati</taxon>
        <taxon>Pseudomonadota</taxon>
        <taxon>Betaproteobacteria</taxon>
        <taxon>Burkholderiales</taxon>
        <taxon>Burkholderiaceae</taxon>
        <taxon>Robbsia</taxon>
    </lineage>
</organism>
<evidence type="ECO:0000313" key="3">
    <source>
        <dbReference type="Proteomes" id="UP001082899"/>
    </source>
</evidence>
<accession>A0ABT3ZLG7</accession>
<sequence>MHALHDSALSEKPSPPDHDGALRRALDVLAAGEAGLAPPYDAGQVGAALALLVERGVDRPPLPGAAPGATLARWRMLADVAAHDVGLVKLYEGHTDAVAILAELGAPPAPRGTRWAVWAAEPPQARLVARRGADAAGMPAPGVAEVRRAGAARTAGSVGAPDNALDLRLDGRKAWCSGAASVTHALVTAWLDDQTACLAQVALDQPGVRVTGEGWHARGMAATASVDVVFENAAATLVGAPGEYLARPGFWHGGAGIGACWYGAAAAIGRYAMARLAVRAAGGALDDLSALYAAELDLALAAAVTLLRESAAAIDAVPQAPAQALAMRVRLEIEALAERVLRAAGRALGAGPLCRDARFAALMTDLPVFLRQSHAERDLAAYGRAGIEQRTTGEQAWRL</sequence>
<dbReference type="EMBL" id="JAPMXC010000001">
    <property type="protein sequence ID" value="MCY0387383.1"/>
    <property type="molecule type" value="Genomic_DNA"/>
</dbReference>